<evidence type="ECO:0000259" key="1">
    <source>
        <dbReference type="Pfam" id="PF13470"/>
    </source>
</evidence>
<sequence length="160" mass="17363">MDKPARSAGGKQAVPRVVLDTNVCLDLFLFRDPRVVALGAALQSGQVHAVTDAACREEWLRVLQYPQLALDDAARAGAVAAFDAIVECVPMGESEAALSPLPRCGDPDDQKFLELARNAGAGWLVSRDDELLRLGRRTRRDGLFDIIEPQAWPPATERTG</sequence>
<accession>A0ABU1W8A6</accession>
<dbReference type="InterPro" id="IPR002716">
    <property type="entry name" value="PIN_dom"/>
</dbReference>
<proteinExistence type="predicted"/>
<dbReference type="Proteomes" id="UP001251524">
    <property type="component" value="Unassembled WGS sequence"/>
</dbReference>
<dbReference type="PANTHER" id="PTHR34610">
    <property type="entry name" value="SSL7007 PROTEIN"/>
    <property type="match status" value="1"/>
</dbReference>
<dbReference type="PANTHER" id="PTHR34610:SF3">
    <property type="entry name" value="SSL7007 PROTEIN"/>
    <property type="match status" value="1"/>
</dbReference>
<comment type="caution">
    <text evidence="2">The sequence shown here is derived from an EMBL/GenBank/DDBJ whole genome shotgun (WGS) entry which is preliminary data.</text>
</comment>
<dbReference type="InterPro" id="IPR002850">
    <property type="entry name" value="PIN_toxin-like"/>
</dbReference>
<dbReference type="EMBL" id="JAVDVY010000001">
    <property type="protein sequence ID" value="MDR7133820.1"/>
    <property type="molecule type" value="Genomic_DNA"/>
</dbReference>
<organism evidence="2 3">
    <name type="scientific">Lysobacter niastensis</name>
    <dbReference type="NCBI Taxonomy" id="380629"/>
    <lineage>
        <taxon>Bacteria</taxon>
        <taxon>Pseudomonadati</taxon>
        <taxon>Pseudomonadota</taxon>
        <taxon>Gammaproteobacteria</taxon>
        <taxon>Lysobacterales</taxon>
        <taxon>Lysobacteraceae</taxon>
        <taxon>Lysobacter</taxon>
    </lineage>
</organism>
<dbReference type="Pfam" id="PF13470">
    <property type="entry name" value="PIN_3"/>
    <property type="match status" value="1"/>
</dbReference>
<dbReference type="InterPro" id="IPR029060">
    <property type="entry name" value="PIN-like_dom_sf"/>
</dbReference>
<gene>
    <name evidence="2" type="ORF">J2X06_001004</name>
</gene>
<keyword evidence="3" id="KW-1185">Reference proteome</keyword>
<evidence type="ECO:0000313" key="2">
    <source>
        <dbReference type="EMBL" id="MDR7133820.1"/>
    </source>
</evidence>
<name>A0ABU1W8A6_9GAMM</name>
<reference evidence="2 3" key="1">
    <citation type="submission" date="2023-07" db="EMBL/GenBank/DDBJ databases">
        <title>Sorghum-associated microbial communities from plants grown in Nebraska, USA.</title>
        <authorList>
            <person name="Schachtman D."/>
        </authorList>
    </citation>
    <scope>NUCLEOTIDE SEQUENCE [LARGE SCALE GENOMIC DNA]</scope>
    <source>
        <strain evidence="2 3">BE198</strain>
    </source>
</reference>
<feature type="domain" description="PIN" evidence="1">
    <location>
        <begin position="16"/>
        <end position="128"/>
    </location>
</feature>
<dbReference type="SUPFAM" id="SSF88723">
    <property type="entry name" value="PIN domain-like"/>
    <property type="match status" value="1"/>
</dbReference>
<evidence type="ECO:0000313" key="3">
    <source>
        <dbReference type="Proteomes" id="UP001251524"/>
    </source>
</evidence>
<dbReference type="RefSeq" id="WP_310059084.1">
    <property type="nucleotide sequence ID" value="NZ_JAVDVY010000001.1"/>
</dbReference>
<protein>
    <submittedName>
        <fullName evidence="2">PIN family toxin of toxin-antitoxin system</fullName>
    </submittedName>
</protein>